<evidence type="ECO:0000313" key="1">
    <source>
        <dbReference type="EMBL" id="TWT89313.1"/>
    </source>
</evidence>
<proteinExistence type="predicted"/>
<name>A0A5C5ZSW7_9BACT</name>
<protein>
    <submittedName>
        <fullName evidence="1">Uncharacterized protein</fullName>
    </submittedName>
</protein>
<dbReference type="Proteomes" id="UP000316213">
    <property type="component" value="Unassembled WGS sequence"/>
</dbReference>
<keyword evidence="2" id="KW-1185">Reference proteome</keyword>
<gene>
    <name evidence="1" type="ORF">Pla100_56300</name>
</gene>
<dbReference type="EMBL" id="SJPM01000019">
    <property type="protein sequence ID" value="TWT89313.1"/>
    <property type="molecule type" value="Genomic_DNA"/>
</dbReference>
<reference evidence="1 2" key="1">
    <citation type="submission" date="2019-02" db="EMBL/GenBank/DDBJ databases">
        <title>Deep-cultivation of Planctomycetes and their phenomic and genomic characterization uncovers novel biology.</title>
        <authorList>
            <person name="Wiegand S."/>
            <person name="Jogler M."/>
            <person name="Boedeker C."/>
            <person name="Pinto D."/>
            <person name="Vollmers J."/>
            <person name="Rivas-Marin E."/>
            <person name="Kohn T."/>
            <person name="Peeters S.H."/>
            <person name="Heuer A."/>
            <person name="Rast P."/>
            <person name="Oberbeckmann S."/>
            <person name="Bunk B."/>
            <person name="Jeske O."/>
            <person name="Meyerdierks A."/>
            <person name="Storesund J.E."/>
            <person name="Kallscheuer N."/>
            <person name="Luecker S."/>
            <person name="Lage O.M."/>
            <person name="Pohl T."/>
            <person name="Merkel B.J."/>
            <person name="Hornburger P."/>
            <person name="Mueller R.-W."/>
            <person name="Bruemmer F."/>
            <person name="Labrenz M."/>
            <person name="Spormann A.M."/>
            <person name="Op Den Camp H."/>
            <person name="Overmann J."/>
            <person name="Amann R."/>
            <person name="Jetten M.S.M."/>
            <person name="Mascher T."/>
            <person name="Medema M.H."/>
            <person name="Devos D.P."/>
            <person name="Kaster A.-K."/>
            <person name="Ovreas L."/>
            <person name="Rohde M."/>
            <person name="Galperin M.Y."/>
            <person name="Jogler C."/>
        </authorList>
    </citation>
    <scope>NUCLEOTIDE SEQUENCE [LARGE SCALE GENOMIC DNA]</scope>
    <source>
        <strain evidence="1 2">Pla100</strain>
    </source>
</reference>
<sequence length="137" mass="14837">MIMIGHRQPPRCESCRGLGDVFYSADLEANVCEDCEAAILADDAGESVHDDEEEITEAEYFQILTESCQTLSGVLGAFGEDIASVPTEEFTDPDGIELLASLKRNADFWIKTADALTEAAAQATAITNRLTTEDSDQ</sequence>
<accession>A0A5C5ZSW7</accession>
<dbReference type="RefSeq" id="WP_146581901.1">
    <property type="nucleotide sequence ID" value="NZ_SJPM01000019.1"/>
</dbReference>
<comment type="caution">
    <text evidence="1">The sequence shown here is derived from an EMBL/GenBank/DDBJ whole genome shotgun (WGS) entry which is preliminary data.</text>
</comment>
<evidence type="ECO:0000313" key="2">
    <source>
        <dbReference type="Proteomes" id="UP000316213"/>
    </source>
</evidence>
<dbReference type="AlphaFoldDB" id="A0A5C5ZSW7"/>
<organism evidence="1 2">
    <name type="scientific">Neorhodopirellula pilleata</name>
    <dbReference type="NCBI Taxonomy" id="2714738"/>
    <lineage>
        <taxon>Bacteria</taxon>
        <taxon>Pseudomonadati</taxon>
        <taxon>Planctomycetota</taxon>
        <taxon>Planctomycetia</taxon>
        <taxon>Pirellulales</taxon>
        <taxon>Pirellulaceae</taxon>
        <taxon>Neorhodopirellula</taxon>
    </lineage>
</organism>